<sequence>MPPEPPPPAPRSDAASELVGLTTAEAEASHAEHGFNEVVIPERPLWLNLLLRYLGILPIFMTTTAILNAAVISPCSLRAQGLIFGICQCVDLNDWASFILLLVEMNLVVYADFMASRSSGQAMKAMAEASASTVGVRRDGEWAQLPTREIAVGDLVAVNQGMEVPCDGRVASEGEPIKLDYSSLTGEPLPEKKARGDPVLSGAVVLVGEAEMIAEAVGPLSSLGETQLLVAEAKAAKERGGELTSLLSKVLLCITAVGILTVATIAIVFGVRNGSSAAAAVKLAFVILTTILPVTMPLLLTTTLTVGARELMKSNAVVQRLSAIPEMAGMDVLCSDKTGTLTLGKMTVIEEECWTADAAQTADDLMGLTLVASKIEHCDAIDQAVTNYFDSKGVGEAGEDAAKGLGAKQEMSKWKVKRFLPFDPATKMVTAHATKLADGKDYTIVKGAPPVVLNFAVPKKDRAAAFKSMEAMSSRGIKTLAIAWQLTGHDEAWHLAGLVALMANLSIFDADVFNGASSAAGQAGGFDELCEHAGGFAGVSPENKHRVVCALQKRHFVGMTGDGVNDAPALSQANVGVAVAGATDAAKGAADICLTEEGLSPIVAAVRRSRIIFARINTYILYRVASSTTFALLFLLIYIASNFDFPTWVLILMSIINDFTISSCSKDNVKIEASPQVMNLRKVAIISVFIGCIDALQIWGFANTVLYLPVNGDQFWGLTSITINPPGATTEFSGCEVTTYIFLLLSGTLQMSLLKSRTSSLWWMWSFKKDEDGYPTGVPPPSLYVIAAVVLAAMGTSFISVYWSVNTVIGSGFGMSGIGWVNTMCGWGWIVMWFFITDILKAVCYLMWDIMEGEEPLDVAMFALITFKNKKTKKEKRLVDKKERMMSMRSMRETGSIISTTRSMVSKEALVGRLSVMNGLDESAAYADDRDKDETSTELLGQIATLRNDKALLRLVNELYADLSDMHERIAALEAASVR</sequence>
<feature type="transmembrane region" description="Helical" evidence="5">
    <location>
        <begin position="783"/>
        <end position="805"/>
    </location>
</feature>
<dbReference type="InterPro" id="IPR001757">
    <property type="entry name" value="P_typ_ATPase"/>
</dbReference>
<dbReference type="SUPFAM" id="SSF81665">
    <property type="entry name" value="Calcium ATPase, transmembrane domain M"/>
    <property type="match status" value="1"/>
</dbReference>
<accession>A0ABQ6MNF6</accession>
<gene>
    <name evidence="7" type="ORF">TeGR_g14678</name>
</gene>
<keyword evidence="2 5" id="KW-0812">Transmembrane</keyword>
<keyword evidence="8" id="KW-1185">Reference proteome</keyword>
<dbReference type="NCBIfam" id="TIGR01494">
    <property type="entry name" value="ATPase_P-type"/>
    <property type="match status" value="2"/>
</dbReference>
<dbReference type="InterPro" id="IPR023299">
    <property type="entry name" value="ATPase_P-typ_cyto_dom_N"/>
</dbReference>
<feature type="transmembrane region" description="Helical" evidence="5">
    <location>
        <begin position="246"/>
        <end position="271"/>
    </location>
</feature>
<feature type="transmembrane region" description="Helical" evidence="5">
    <location>
        <begin position="683"/>
        <end position="702"/>
    </location>
</feature>
<dbReference type="Gene3D" id="2.70.150.10">
    <property type="entry name" value="Calcium-transporting ATPase, cytoplasmic transduction domain A"/>
    <property type="match status" value="1"/>
</dbReference>
<feature type="transmembrane region" description="Helical" evidence="5">
    <location>
        <begin position="283"/>
        <end position="306"/>
    </location>
</feature>
<feature type="domain" description="P-type ATPase A" evidence="6">
    <location>
        <begin position="130"/>
        <end position="228"/>
    </location>
</feature>
<keyword evidence="4 5" id="KW-0472">Membrane</keyword>
<proteinExistence type="predicted"/>
<protein>
    <recommendedName>
        <fullName evidence="6">P-type ATPase A domain-containing protein</fullName>
    </recommendedName>
</protein>
<organism evidence="7 8">
    <name type="scientific">Tetraparma gracilis</name>
    <dbReference type="NCBI Taxonomy" id="2962635"/>
    <lineage>
        <taxon>Eukaryota</taxon>
        <taxon>Sar</taxon>
        <taxon>Stramenopiles</taxon>
        <taxon>Ochrophyta</taxon>
        <taxon>Bolidophyceae</taxon>
        <taxon>Parmales</taxon>
        <taxon>Triparmaceae</taxon>
        <taxon>Tetraparma</taxon>
    </lineage>
</organism>
<keyword evidence="3 5" id="KW-1133">Transmembrane helix</keyword>
<comment type="caution">
    <text evidence="7">The sequence shown here is derived from an EMBL/GenBank/DDBJ whole genome shotgun (WGS) entry which is preliminary data.</text>
</comment>
<comment type="subcellular location">
    <subcellularLocation>
        <location evidence="1">Membrane</location>
        <topology evidence="1">Multi-pass membrane protein</topology>
    </subcellularLocation>
</comment>
<evidence type="ECO:0000256" key="3">
    <source>
        <dbReference type="ARBA" id="ARBA00022989"/>
    </source>
</evidence>
<dbReference type="PANTHER" id="PTHR42861">
    <property type="entry name" value="CALCIUM-TRANSPORTING ATPASE"/>
    <property type="match status" value="1"/>
</dbReference>
<dbReference type="InterPro" id="IPR008250">
    <property type="entry name" value="ATPase_P-typ_transduc_dom_A_sf"/>
</dbReference>
<dbReference type="Proteomes" id="UP001165060">
    <property type="component" value="Unassembled WGS sequence"/>
</dbReference>
<dbReference type="InterPro" id="IPR036412">
    <property type="entry name" value="HAD-like_sf"/>
</dbReference>
<evidence type="ECO:0000313" key="8">
    <source>
        <dbReference type="Proteomes" id="UP001165060"/>
    </source>
</evidence>
<dbReference type="InterPro" id="IPR018303">
    <property type="entry name" value="ATPase_P-typ_P_site"/>
</dbReference>
<feature type="transmembrane region" description="Helical" evidence="5">
    <location>
        <begin position="645"/>
        <end position="662"/>
    </location>
</feature>
<dbReference type="PROSITE" id="PS00154">
    <property type="entry name" value="ATPASE_E1_E2"/>
    <property type="match status" value="1"/>
</dbReference>
<evidence type="ECO:0000313" key="7">
    <source>
        <dbReference type="EMBL" id="GMI29748.1"/>
    </source>
</evidence>
<dbReference type="InterPro" id="IPR023298">
    <property type="entry name" value="ATPase_P-typ_TM_dom_sf"/>
</dbReference>
<evidence type="ECO:0000256" key="1">
    <source>
        <dbReference type="ARBA" id="ARBA00004141"/>
    </source>
</evidence>
<evidence type="ECO:0000256" key="5">
    <source>
        <dbReference type="SAM" id="Phobius"/>
    </source>
</evidence>
<evidence type="ECO:0000256" key="4">
    <source>
        <dbReference type="ARBA" id="ARBA00023136"/>
    </source>
</evidence>
<feature type="transmembrane region" description="Helical" evidence="5">
    <location>
        <begin position="50"/>
        <end position="72"/>
    </location>
</feature>
<feature type="transmembrane region" description="Helical" evidence="5">
    <location>
        <begin position="620"/>
        <end position="639"/>
    </location>
</feature>
<reference evidence="7 8" key="1">
    <citation type="journal article" date="2023" name="Commun. Biol.">
        <title>Genome analysis of Parmales, the sister group of diatoms, reveals the evolutionary specialization of diatoms from phago-mixotrophs to photoautotrophs.</title>
        <authorList>
            <person name="Ban H."/>
            <person name="Sato S."/>
            <person name="Yoshikawa S."/>
            <person name="Yamada K."/>
            <person name="Nakamura Y."/>
            <person name="Ichinomiya M."/>
            <person name="Sato N."/>
            <person name="Blanc-Mathieu R."/>
            <person name="Endo H."/>
            <person name="Kuwata A."/>
            <person name="Ogata H."/>
        </authorList>
    </citation>
    <scope>NUCLEOTIDE SEQUENCE [LARGE SCALE GENOMIC DNA]</scope>
</reference>
<name>A0ABQ6MNF6_9STRA</name>
<dbReference type="InterPro" id="IPR059000">
    <property type="entry name" value="ATPase_P-type_domA"/>
</dbReference>
<dbReference type="Pfam" id="PF00122">
    <property type="entry name" value="E1-E2_ATPase"/>
    <property type="match status" value="1"/>
</dbReference>
<feature type="transmembrane region" description="Helical" evidence="5">
    <location>
        <begin position="817"/>
        <end position="836"/>
    </location>
</feature>
<dbReference type="EMBL" id="BRYB01000421">
    <property type="protein sequence ID" value="GMI29748.1"/>
    <property type="molecule type" value="Genomic_DNA"/>
</dbReference>
<dbReference type="Gene3D" id="1.20.1110.10">
    <property type="entry name" value="Calcium-transporting ATPase, transmembrane domain"/>
    <property type="match status" value="2"/>
</dbReference>
<dbReference type="PRINTS" id="PR00119">
    <property type="entry name" value="CATATPASE"/>
</dbReference>
<dbReference type="Gene3D" id="3.40.1110.10">
    <property type="entry name" value="Calcium-transporting ATPase, cytoplasmic domain N"/>
    <property type="match status" value="1"/>
</dbReference>
<dbReference type="SUPFAM" id="SSF81660">
    <property type="entry name" value="Metal cation-transporting ATPase, ATP-binding domain N"/>
    <property type="match status" value="1"/>
</dbReference>
<evidence type="ECO:0000259" key="6">
    <source>
        <dbReference type="Pfam" id="PF00122"/>
    </source>
</evidence>
<dbReference type="SUPFAM" id="SSF56784">
    <property type="entry name" value="HAD-like"/>
    <property type="match status" value="1"/>
</dbReference>
<evidence type="ECO:0000256" key="2">
    <source>
        <dbReference type="ARBA" id="ARBA00022692"/>
    </source>
</evidence>
<dbReference type="SUPFAM" id="SSF81653">
    <property type="entry name" value="Calcium ATPase, transduction domain A"/>
    <property type="match status" value="1"/>
</dbReference>